<accession>A0A165RI71</accession>
<dbReference type="Proteomes" id="UP000076727">
    <property type="component" value="Unassembled WGS sequence"/>
</dbReference>
<keyword evidence="2" id="KW-1185">Reference proteome</keyword>
<dbReference type="AlphaFoldDB" id="A0A165RI71"/>
<protein>
    <submittedName>
        <fullName evidence="1">Uncharacterized protein</fullName>
    </submittedName>
</protein>
<gene>
    <name evidence="1" type="ORF">DAEQUDRAFT_166327</name>
</gene>
<proteinExistence type="predicted"/>
<name>A0A165RI71_9APHY</name>
<reference evidence="1 2" key="1">
    <citation type="journal article" date="2016" name="Mol. Biol. Evol.">
        <title>Comparative Genomics of Early-Diverging Mushroom-Forming Fungi Provides Insights into the Origins of Lignocellulose Decay Capabilities.</title>
        <authorList>
            <person name="Nagy L.G."/>
            <person name="Riley R."/>
            <person name="Tritt A."/>
            <person name="Adam C."/>
            <person name="Daum C."/>
            <person name="Floudas D."/>
            <person name="Sun H."/>
            <person name="Yadav J.S."/>
            <person name="Pangilinan J."/>
            <person name="Larsson K.H."/>
            <person name="Matsuura K."/>
            <person name="Barry K."/>
            <person name="Labutti K."/>
            <person name="Kuo R."/>
            <person name="Ohm R.A."/>
            <person name="Bhattacharya S.S."/>
            <person name="Shirouzu T."/>
            <person name="Yoshinaga Y."/>
            <person name="Martin F.M."/>
            <person name="Grigoriev I.V."/>
            <person name="Hibbett D.S."/>
        </authorList>
    </citation>
    <scope>NUCLEOTIDE SEQUENCE [LARGE SCALE GENOMIC DNA]</scope>
    <source>
        <strain evidence="1 2">L-15889</strain>
    </source>
</reference>
<evidence type="ECO:0000313" key="2">
    <source>
        <dbReference type="Proteomes" id="UP000076727"/>
    </source>
</evidence>
<organism evidence="1 2">
    <name type="scientific">Daedalea quercina L-15889</name>
    <dbReference type="NCBI Taxonomy" id="1314783"/>
    <lineage>
        <taxon>Eukaryota</taxon>
        <taxon>Fungi</taxon>
        <taxon>Dikarya</taxon>
        <taxon>Basidiomycota</taxon>
        <taxon>Agaricomycotina</taxon>
        <taxon>Agaricomycetes</taxon>
        <taxon>Polyporales</taxon>
        <taxon>Fomitopsis</taxon>
    </lineage>
</organism>
<dbReference type="EMBL" id="KV429049">
    <property type="protein sequence ID" value="KZT70785.1"/>
    <property type="molecule type" value="Genomic_DNA"/>
</dbReference>
<sequence length="72" mass="8557">MTTVQDVRCSNRYCLVMLSYRMYDLRVAISRVSRNEDRHCNRSAHARGWPLVYGMRVLNYGNRRLSGPYSKR</sequence>
<evidence type="ECO:0000313" key="1">
    <source>
        <dbReference type="EMBL" id="KZT70785.1"/>
    </source>
</evidence>